<dbReference type="GO" id="GO:0009253">
    <property type="term" value="P:peptidoglycan catabolic process"/>
    <property type="evidence" value="ECO:0007669"/>
    <property type="project" value="TreeGrafter"/>
</dbReference>
<dbReference type="SUPFAM" id="SSF53955">
    <property type="entry name" value="Lysozyme-like"/>
    <property type="match status" value="1"/>
</dbReference>
<dbReference type="PANTHER" id="PTHR30163:SF9">
    <property type="entry name" value="MEMBRANE-BOUND LYTIC MUREIN TRANSGLYCOSYLASE B"/>
    <property type="match status" value="1"/>
</dbReference>
<dbReference type="RefSeq" id="WP_093428574.1">
    <property type="nucleotide sequence ID" value="NZ_FOMJ01000006.1"/>
</dbReference>
<evidence type="ECO:0000256" key="2">
    <source>
        <dbReference type="SAM" id="SignalP"/>
    </source>
</evidence>
<dbReference type="FunFam" id="1.10.8.350:FF:000001">
    <property type="entry name" value="Lytic murein transglycosylase B"/>
    <property type="match status" value="1"/>
</dbReference>
<sequence length="323" mass="36360">MRVLILLLALLTGLPAVAQPIAEQPGFDAFVERMEREHGFNPERLRALFDGVEIREDIIATIKRPAESLPWYRYRPIFLTEERIHAGAEFWEEHRETLAQAQAEYGVDPAVVAGIIGVETYYGRHKGDDPLLESLGTLGFAYPPRADFFRGELEEFLLMAREEQLDPAEVTGSYAGAMGRPQFIASSFRAFAVDFDGDGRRDLWNSWPDTIGSVARYIADHGWEAGEPLLHRLPEDTEAPLEELAEEGLKPSLTVNELRERGLALEGLAGDRKAAVVRLEQEEGHDHWLAFGNFYAITRYNHSELYAMAVHQLGEAIREEVDG</sequence>
<keyword evidence="5" id="KW-1185">Reference proteome</keyword>
<name>A0A1I1TWG0_9GAMM</name>
<feature type="chain" id="PRO_5011738710" evidence="2">
    <location>
        <begin position="19"/>
        <end position="323"/>
    </location>
</feature>
<dbReference type="Gene3D" id="1.10.8.350">
    <property type="entry name" value="Bacterial muramidase"/>
    <property type="match status" value="1"/>
</dbReference>
<dbReference type="GO" id="GO:0008933">
    <property type="term" value="F:peptidoglycan lytic transglycosylase activity"/>
    <property type="evidence" value="ECO:0007669"/>
    <property type="project" value="TreeGrafter"/>
</dbReference>
<keyword evidence="2" id="KW-0732">Signal</keyword>
<dbReference type="AlphaFoldDB" id="A0A1I1TWG0"/>
<dbReference type="STRING" id="1123397.SAMN05660831_01946"/>
<evidence type="ECO:0000313" key="4">
    <source>
        <dbReference type="EMBL" id="SFD59910.1"/>
    </source>
</evidence>
<dbReference type="InterPro" id="IPR031304">
    <property type="entry name" value="SLT_2"/>
</dbReference>
<accession>A0A1I1TWG0</accession>
<dbReference type="Pfam" id="PF13406">
    <property type="entry name" value="SLT_2"/>
    <property type="match status" value="1"/>
</dbReference>
<dbReference type="InterPro" id="IPR023346">
    <property type="entry name" value="Lysozyme-like_dom_sf"/>
</dbReference>
<dbReference type="CDD" id="cd13399">
    <property type="entry name" value="Slt35-like"/>
    <property type="match status" value="1"/>
</dbReference>
<dbReference type="EMBL" id="FOMJ01000006">
    <property type="protein sequence ID" value="SFD59910.1"/>
    <property type="molecule type" value="Genomic_DNA"/>
</dbReference>
<evidence type="ECO:0000313" key="5">
    <source>
        <dbReference type="Proteomes" id="UP000198611"/>
    </source>
</evidence>
<dbReference type="PANTHER" id="PTHR30163">
    <property type="entry name" value="MEMBRANE-BOUND LYTIC MUREIN TRANSGLYCOSYLASE B"/>
    <property type="match status" value="1"/>
</dbReference>
<feature type="signal peptide" evidence="2">
    <location>
        <begin position="1"/>
        <end position="18"/>
    </location>
</feature>
<dbReference type="OrthoDB" id="9772911at2"/>
<reference evidence="4 5" key="1">
    <citation type="submission" date="2016-10" db="EMBL/GenBank/DDBJ databases">
        <authorList>
            <person name="de Groot N.N."/>
        </authorList>
    </citation>
    <scope>NUCLEOTIDE SEQUENCE [LARGE SCALE GENOMIC DNA]</scope>
    <source>
        <strain evidence="4 5">HL3</strain>
    </source>
</reference>
<protein>
    <submittedName>
        <fullName evidence="4">Membrane-bound lytic murein transglycosylase B</fullName>
    </submittedName>
</protein>
<feature type="domain" description="Transglycosylase SLT" evidence="3">
    <location>
        <begin position="26"/>
        <end position="314"/>
    </location>
</feature>
<feature type="active site" evidence="1">
    <location>
        <position position="119"/>
    </location>
</feature>
<proteinExistence type="predicted"/>
<evidence type="ECO:0000256" key="1">
    <source>
        <dbReference type="PIRSR" id="PIRSR611757-1"/>
    </source>
</evidence>
<dbReference type="NCBIfam" id="TIGR02282">
    <property type="entry name" value="MltB"/>
    <property type="match status" value="1"/>
</dbReference>
<dbReference type="Gene3D" id="1.10.530.10">
    <property type="match status" value="1"/>
</dbReference>
<dbReference type="InterPro" id="IPR011757">
    <property type="entry name" value="Lytic_transglycosylase_MltB"/>
</dbReference>
<organism evidence="4 5">
    <name type="scientific">Thiohalospira halophila DSM 15071</name>
    <dbReference type="NCBI Taxonomy" id="1123397"/>
    <lineage>
        <taxon>Bacteria</taxon>
        <taxon>Pseudomonadati</taxon>
        <taxon>Pseudomonadota</taxon>
        <taxon>Gammaproteobacteria</taxon>
        <taxon>Thiohalospirales</taxon>
        <taxon>Thiohalospiraceae</taxon>
        <taxon>Thiohalospira</taxon>
    </lineage>
</organism>
<dbReference type="InterPro" id="IPR043426">
    <property type="entry name" value="MltB-like"/>
</dbReference>
<evidence type="ECO:0000259" key="3">
    <source>
        <dbReference type="Pfam" id="PF13406"/>
    </source>
</evidence>
<dbReference type="Proteomes" id="UP000198611">
    <property type="component" value="Unassembled WGS sequence"/>
</dbReference>
<gene>
    <name evidence="4" type="ORF">SAMN05660831_01946</name>
</gene>